<dbReference type="EMBL" id="MFID01000027">
    <property type="protein sequence ID" value="OGF80845.1"/>
    <property type="molecule type" value="Genomic_DNA"/>
</dbReference>
<name>A0A1F5WYV5_9BACT</name>
<feature type="transmembrane region" description="Helical" evidence="1">
    <location>
        <begin position="118"/>
        <end position="138"/>
    </location>
</feature>
<proteinExistence type="predicted"/>
<dbReference type="AlphaFoldDB" id="A0A1F5WYV5"/>
<feature type="transmembrane region" description="Helical" evidence="1">
    <location>
        <begin position="144"/>
        <end position="163"/>
    </location>
</feature>
<keyword evidence="1" id="KW-0472">Membrane</keyword>
<evidence type="ECO:0000256" key="1">
    <source>
        <dbReference type="SAM" id="Phobius"/>
    </source>
</evidence>
<dbReference type="Proteomes" id="UP000178114">
    <property type="component" value="Unassembled WGS sequence"/>
</dbReference>
<accession>A0A1F5WYV5</accession>
<organism evidence="2 3">
    <name type="scientific">Candidatus Giovannonibacteria bacterium RIFCSPLOWO2_01_FULL_45_34</name>
    <dbReference type="NCBI Taxonomy" id="1798351"/>
    <lineage>
        <taxon>Bacteria</taxon>
        <taxon>Candidatus Giovannoniibacteriota</taxon>
    </lineage>
</organism>
<evidence type="ECO:0000313" key="3">
    <source>
        <dbReference type="Proteomes" id="UP000178114"/>
    </source>
</evidence>
<feature type="transmembrane region" description="Helical" evidence="1">
    <location>
        <begin position="46"/>
        <end position="68"/>
    </location>
</feature>
<feature type="transmembrane region" description="Helical" evidence="1">
    <location>
        <begin position="80"/>
        <end position="98"/>
    </location>
</feature>
<protein>
    <submittedName>
        <fullName evidence="2">Uncharacterized protein</fullName>
    </submittedName>
</protein>
<keyword evidence="1" id="KW-0812">Transmembrane</keyword>
<evidence type="ECO:0000313" key="2">
    <source>
        <dbReference type="EMBL" id="OGF80845.1"/>
    </source>
</evidence>
<sequence>MVWWKDNTEYIYETGLEPGEELVDKNKPKYFWERVYDVFFQETVDILFFFLGVFTYIYLFAVAFLYLSGASSFDTISSKIVRALAEPYLGAVGIYTVLKESRKRRYALSSRHWGEFFVLAWLVLLGVASFLTVVFPFYTFTRTLELIITLTLSIGIIYLGSVVHRP</sequence>
<reference evidence="2 3" key="1">
    <citation type="journal article" date="2016" name="Nat. Commun.">
        <title>Thousands of microbial genomes shed light on interconnected biogeochemical processes in an aquifer system.</title>
        <authorList>
            <person name="Anantharaman K."/>
            <person name="Brown C.T."/>
            <person name="Hug L.A."/>
            <person name="Sharon I."/>
            <person name="Castelle C.J."/>
            <person name="Probst A.J."/>
            <person name="Thomas B.C."/>
            <person name="Singh A."/>
            <person name="Wilkins M.J."/>
            <person name="Karaoz U."/>
            <person name="Brodie E.L."/>
            <person name="Williams K.H."/>
            <person name="Hubbard S.S."/>
            <person name="Banfield J.F."/>
        </authorList>
    </citation>
    <scope>NUCLEOTIDE SEQUENCE [LARGE SCALE GENOMIC DNA]</scope>
</reference>
<gene>
    <name evidence="2" type="ORF">A2930_00525</name>
</gene>
<keyword evidence="1" id="KW-1133">Transmembrane helix</keyword>
<comment type="caution">
    <text evidence="2">The sequence shown here is derived from an EMBL/GenBank/DDBJ whole genome shotgun (WGS) entry which is preliminary data.</text>
</comment>